<protein>
    <submittedName>
        <fullName evidence="1">Uncharacterized protein</fullName>
    </submittedName>
</protein>
<proteinExistence type="predicted"/>
<dbReference type="Proteomes" id="UP000241074">
    <property type="component" value="Chromosome"/>
</dbReference>
<organism evidence="1 2">
    <name type="scientific">Ahniella affigens</name>
    <dbReference type="NCBI Taxonomy" id="2021234"/>
    <lineage>
        <taxon>Bacteria</taxon>
        <taxon>Pseudomonadati</taxon>
        <taxon>Pseudomonadota</taxon>
        <taxon>Gammaproteobacteria</taxon>
        <taxon>Lysobacterales</taxon>
        <taxon>Rhodanobacteraceae</taxon>
        <taxon>Ahniella</taxon>
    </lineage>
</organism>
<reference evidence="1 2" key="1">
    <citation type="submission" date="2018-03" db="EMBL/GenBank/DDBJ databases">
        <title>Ahniella affigens gen. nov., sp. nov., a gammaproteobacterium isolated from sandy soil near a stream.</title>
        <authorList>
            <person name="Ko Y."/>
            <person name="Kim J.-H."/>
        </authorList>
    </citation>
    <scope>NUCLEOTIDE SEQUENCE [LARGE SCALE GENOMIC DNA]</scope>
    <source>
        <strain evidence="1 2">D13</strain>
    </source>
</reference>
<gene>
    <name evidence="1" type="ORF">C7S18_21580</name>
</gene>
<reference evidence="1 2" key="2">
    <citation type="submission" date="2018-03" db="EMBL/GenBank/DDBJ databases">
        <authorList>
            <person name="Keele B.F."/>
        </authorList>
    </citation>
    <scope>NUCLEOTIDE SEQUENCE [LARGE SCALE GENOMIC DNA]</scope>
    <source>
        <strain evidence="1 2">D13</strain>
    </source>
</reference>
<dbReference type="EMBL" id="CP027860">
    <property type="protein sequence ID" value="AVP99606.1"/>
    <property type="molecule type" value="Genomic_DNA"/>
</dbReference>
<dbReference type="AlphaFoldDB" id="A0A2P1PXP2"/>
<accession>A0A2P1PXP2</accession>
<keyword evidence="2" id="KW-1185">Reference proteome</keyword>
<dbReference type="OrthoDB" id="5937513at2"/>
<evidence type="ECO:0000313" key="2">
    <source>
        <dbReference type="Proteomes" id="UP000241074"/>
    </source>
</evidence>
<evidence type="ECO:0000313" key="1">
    <source>
        <dbReference type="EMBL" id="AVP99606.1"/>
    </source>
</evidence>
<name>A0A2P1PXP2_9GAMM</name>
<sequence>MIIKILAAIEAPLTASSDPKESMGLGLILDDLEKRQIKTLGGTLEFQIDRLLLTHEHKSTELRNYLSHNEPNQIWLFGCGDENLPSTPLESDVISSIFALMQRGVGVFATGDHDTLGADLCGKIPRVRRMRYWRPDNFSVEDRPPDTDSHRVDSSCPPLLPHLDIKPDYDDTPKRVYFSQDWYMPGQQWGAGVHPIGLHPDLKRIGYLPDHRHEGACRVPTMTEMDDSARSNEDFPSGARYQVVAYAARTGLTRGKETHAEIYPVVSAFTAPTEGRVVVDSTFHHWVNGNINAAMNNKNAWAWLHMSEYAANIGTWLARETRWVDLQRQKAFAIAAYKKVEEARVQFLNDNNDQAFGDVLLDVQNATKIEFARADLDPKAVATRFLELTMR</sequence>
<dbReference type="KEGG" id="xba:C7S18_21580"/>
<dbReference type="RefSeq" id="WP_106893523.1">
    <property type="nucleotide sequence ID" value="NZ_CP027860.1"/>
</dbReference>